<organism evidence="17">
    <name type="scientific">Macracanthopsis nodipes</name>
    <dbReference type="NCBI Taxonomy" id="1524518"/>
    <lineage>
        <taxon>Eukaryota</taxon>
        <taxon>Metazoa</taxon>
        <taxon>Ecdysozoa</taxon>
        <taxon>Arthropoda</taxon>
        <taxon>Hexapoda</taxon>
        <taxon>Insecta</taxon>
        <taxon>Pterygota</taxon>
        <taxon>Neoptera</taxon>
        <taxon>Paraneoptera</taxon>
        <taxon>Hemiptera</taxon>
        <taxon>Heteroptera</taxon>
        <taxon>Panheteroptera</taxon>
        <taxon>Cimicomorpha</taxon>
        <taxon>Reduviidae</taxon>
        <taxon>Harpactorinae</taxon>
        <taxon>Harpactorini</taxon>
        <taxon>Macracanthopsis</taxon>
    </lineage>
</organism>
<accession>A0A342DGV8</accession>
<gene>
    <name evidence="17" type="primary">ND6</name>
</gene>
<feature type="transmembrane region" description="Helical" evidence="16">
    <location>
        <begin position="47"/>
        <end position="69"/>
    </location>
</feature>
<dbReference type="PANTHER" id="PTHR11435">
    <property type="entry name" value="NADH UBIQUINONE OXIDOREDUCTASE SUBUNIT ND6"/>
    <property type="match status" value="1"/>
</dbReference>
<evidence type="ECO:0000256" key="1">
    <source>
        <dbReference type="ARBA" id="ARBA00004225"/>
    </source>
</evidence>
<evidence type="ECO:0000313" key="17">
    <source>
        <dbReference type="EMBL" id="AKP94530.1"/>
    </source>
</evidence>
<dbReference type="AlphaFoldDB" id="A0A342DGV8"/>
<evidence type="ECO:0000256" key="4">
    <source>
        <dbReference type="ARBA" id="ARBA00021095"/>
    </source>
</evidence>
<evidence type="ECO:0000256" key="7">
    <source>
        <dbReference type="ARBA" id="ARBA00022692"/>
    </source>
</evidence>
<evidence type="ECO:0000256" key="3">
    <source>
        <dbReference type="ARBA" id="ARBA00012944"/>
    </source>
</evidence>
<evidence type="ECO:0000256" key="11">
    <source>
        <dbReference type="ARBA" id="ARBA00023027"/>
    </source>
</evidence>
<dbReference type="PANTHER" id="PTHR11435:SF1">
    <property type="entry name" value="NADH-UBIQUINONE OXIDOREDUCTASE CHAIN 6"/>
    <property type="match status" value="1"/>
</dbReference>
<keyword evidence="11" id="KW-0520">NAD</keyword>
<keyword evidence="6" id="KW-0679">Respiratory chain</keyword>
<comment type="similarity">
    <text evidence="2">Belongs to the complex I subunit 6 family.</text>
</comment>
<protein>
    <recommendedName>
        <fullName evidence="4">NADH-ubiquinone oxidoreductase chain 6</fullName>
        <ecNumber evidence="3">7.1.1.2</ecNumber>
    </recommendedName>
    <alternativeName>
        <fullName evidence="14">NADH dehydrogenase subunit 6</fullName>
    </alternativeName>
</protein>
<sequence length="166" mass="19035">MMTMLNMTSMIISLTFLFTKHPLSMGMTLILQTITLSLITGLIIKSFWFSYILLIIMLSGMLVLFIYMASVASNEKFNTSIKMTFLILLLIMTSVIMTMMTEQINNNSPEKITKMYSINDQIMNLIKMYNNHNMSITITVILYLLLTMVVISYIVNVMEGPLRSKN</sequence>
<keyword evidence="13 16" id="KW-0472">Membrane</keyword>
<evidence type="ECO:0000256" key="8">
    <source>
        <dbReference type="ARBA" id="ARBA00022967"/>
    </source>
</evidence>
<comment type="subcellular location">
    <subcellularLocation>
        <location evidence="1">Mitochondrion membrane</location>
        <topology evidence="1">Multi-pass membrane protein</topology>
    </subcellularLocation>
</comment>
<evidence type="ECO:0000256" key="6">
    <source>
        <dbReference type="ARBA" id="ARBA00022660"/>
    </source>
</evidence>
<feature type="transmembrane region" description="Helical" evidence="16">
    <location>
        <begin position="81"/>
        <end position="100"/>
    </location>
</feature>
<evidence type="ECO:0000256" key="16">
    <source>
        <dbReference type="SAM" id="Phobius"/>
    </source>
</evidence>
<evidence type="ECO:0000256" key="13">
    <source>
        <dbReference type="ARBA" id="ARBA00023136"/>
    </source>
</evidence>
<evidence type="ECO:0000256" key="2">
    <source>
        <dbReference type="ARBA" id="ARBA00005698"/>
    </source>
</evidence>
<keyword evidence="8" id="KW-1278">Translocase</keyword>
<evidence type="ECO:0000256" key="12">
    <source>
        <dbReference type="ARBA" id="ARBA00023128"/>
    </source>
</evidence>
<geneLocation type="mitochondrion" evidence="17"/>
<dbReference type="InterPro" id="IPR050269">
    <property type="entry name" value="ComplexI_Subunit6"/>
</dbReference>
<evidence type="ECO:0000256" key="5">
    <source>
        <dbReference type="ARBA" id="ARBA00022448"/>
    </source>
</evidence>
<dbReference type="GO" id="GO:0031966">
    <property type="term" value="C:mitochondrial membrane"/>
    <property type="evidence" value="ECO:0007669"/>
    <property type="project" value="UniProtKB-SubCell"/>
</dbReference>
<evidence type="ECO:0000256" key="14">
    <source>
        <dbReference type="ARBA" id="ARBA00031019"/>
    </source>
</evidence>
<evidence type="ECO:0000256" key="10">
    <source>
        <dbReference type="ARBA" id="ARBA00022989"/>
    </source>
</evidence>
<keyword evidence="7 16" id="KW-0812">Transmembrane</keyword>
<name>A0A342DGV8_9HEMI</name>
<comment type="catalytic activity">
    <reaction evidence="15">
        <text>a ubiquinone + NADH + 5 H(+)(in) = a ubiquinol + NAD(+) + 4 H(+)(out)</text>
        <dbReference type="Rhea" id="RHEA:29091"/>
        <dbReference type="Rhea" id="RHEA-COMP:9565"/>
        <dbReference type="Rhea" id="RHEA-COMP:9566"/>
        <dbReference type="ChEBI" id="CHEBI:15378"/>
        <dbReference type="ChEBI" id="CHEBI:16389"/>
        <dbReference type="ChEBI" id="CHEBI:17976"/>
        <dbReference type="ChEBI" id="CHEBI:57540"/>
        <dbReference type="ChEBI" id="CHEBI:57945"/>
        <dbReference type="EC" id="7.1.1.2"/>
    </reaction>
</comment>
<dbReference type="GO" id="GO:0008137">
    <property type="term" value="F:NADH dehydrogenase (ubiquinone) activity"/>
    <property type="evidence" value="ECO:0007669"/>
    <property type="project" value="UniProtKB-EC"/>
</dbReference>
<dbReference type="EMBL" id="KP795058">
    <property type="protein sequence ID" value="AKP94530.1"/>
    <property type="molecule type" value="Genomic_DNA"/>
</dbReference>
<reference evidence="17" key="1">
    <citation type="journal article" date="2017" name="Proc. R. Soc. B">
        <title>Mitochondrial phylogenomics of Hemiptera reveals adaptive innovations driving the diversification of true bugs.</title>
        <authorList>
            <person name="Li H."/>
            <person name="Leavengood J.M.Jr."/>
            <person name="Chapman E.G."/>
            <person name="Burkhardt D."/>
            <person name="Song F."/>
            <person name="Jiang P."/>
            <person name="Liu J."/>
            <person name="Zhou X."/>
            <person name="Cai W."/>
        </authorList>
    </citation>
    <scope>NUCLEOTIDE SEQUENCE</scope>
</reference>
<dbReference type="EC" id="7.1.1.2" evidence="3"/>
<keyword evidence="10 16" id="KW-1133">Transmembrane helix</keyword>
<proteinExistence type="inferred from homology"/>
<evidence type="ECO:0000256" key="15">
    <source>
        <dbReference type="ARBA" id="ARBA00049551"/>
    </source>
</evidence>
<feature type="transmembrane region" description="Helical" evidence="16">
    <location>
        <begin position="134"/>
        <end position="155"/>
    </location>
</feature>
<keyword evidence="12 17" id="KW-0496">Mitochondrion</keyword>
<keyword evidence="5" id="KW-0813">Transport</keyword>
<evidence type="ECO:0000256" key="9">
    <source>
        <dbReference type="ARBA" id="ARBA00022982"/>
    </source>
</evidence>
<keyword evidence="9" id="KW-0249">Electron transport</keyword>